<comment type="caution">
    <text evidence="2">The sequence shown here is derived from an EMBL/GenBank/DDBJ whole genome shotgun (WGS) entry which is preliminary data.</text>
</comment>
<evidence type="ECO:0000313" key="2">
    <source>
        <dbReference type="EMBL" id="KKS86453.1"/>
    </source>
</evidence>
<keyword evidence="1" id="KW-0472">Membrane</keyword>
<gene>
    <name evidence="2" type="ORF">UV61_C0010G0004</name>
</gene>
<sequence>MKYTAAVAQIVGGEDGEHWSQTYANSPLFVVAEVWGEQAVESGKTFLENIQTRSKTSLPTTLAEFQHFLESCVPENTHLAYTAGLVHEDILYLTIGRSGRVYVKRGDKTSSLLVKEGSASGRLQVADLVILASEGLAQTITPEEMTQLLKSGHPREIAEALGPKLHGGVGVPVAAGVILEILPGVKVRSPLVLGHFLTNLKTRLDGIKDLVGGRRIKVKPLGLVVVLLVVLLAGSIGWGVRKQQLQTRQKALNLKLIEWSHKYEEGLALVELNPVRSRELLTEVKQALEIELGQEQTPNSSVTDFLQKVKTGLLSAYKRTDVALAPFFELELVKAQGEGEALALYEDNLAVYDSRNTAVYLVSLTTKASRIVAGSLPAKAIAIHGEEIYLAADKVVRVSGKRTTPETVLESDAEWGQLQAISAYAGNIYLLDTGKNQIWKYIRTETGYSSRQNYLAADINVDFSTASKILIDASIWITKAGEILKFTQGRQDNFRLQGLDEPLGGQTMIYIDDTTKNLYILDADKKRVVVVDKDGVYQAQYHWQEEAEITDLVVSEALKKMLLLSHGTIYGIDLK</sequence>
<organism evidence="2 3">
    <name type="scientific">Candidatus Gottesmanbacteria bacterium GW2011_GWB1_43_11</name>
    <dbReference type="NCBI Taxonomy" id="1618446"/>
    <lineage>
        <taxon>Bacteria</taxon>
        <taxon>Candidatus Gottesmaniibacteriota</taxon>
    </lineage>
</organism>
<protein>
    <recommendedName>
        <fullName evidence="4">PPM-type phosphatase domain-containing protein</fullName>
    </recommendedName>
</protein>
<evidence type="ECO:0008006" key="4">
    <source>
        <dbReference type="Google" id="ProtNLM"/>
    </source>
</evidence>
<dbReference type="AlphaFoldDB" id="A0A0G1FHX0"/>
<dbReference type="EMBL" id="LCFD01000010">
    <property type="protein sequence ID" value="KKS86453.1"/>
    <property type="molecule type" value="Genomic_DNA"/>
</dbReference>
<dbReference type="InterPro" id="IPR011042">
    <property type="entry name" value="6-blade_b-propeller_TolB-like"/>
</dbReference>
<proteinExistence type="predicted"/>
<keyword evidence="1" id="KW-1133">Transmembrane helix</keyword>
<dbReference type="Gene3D" id="2.120.10.30">
    <property type="entry name" value="TolB, C-terminal domain"/>
    <property type="match status" value="1"/>
</dbReference>
<evidence type="ECO:0000313" key="3">
    <source>
        <dbReference type="Proteomes" id="UP000034050"/>
    </source>
</evidence>
<name>A0A0G1FHX0_9BACT</name>
<dbReference type="STRING" id="1618446.UV61_C0010G0004"/>
<feature type="transmembrane region" description="Helical" evidence="1">
    <location>
        <begin position="221"/>
        <end position="240"/>
    </location>
</feature>
<dbReference type="SUPFAM" id="SSF101898">
    <property type="entry name" value="NHL repeat"/>
    <property type="match status" value="1"/>
</dbReference>
<reference evidence="2 3" key="1">
    <citation type="journal article" date="2015" name="Nature">
        <title>rRNA introns, odd ribosomes, and small enigmatic genomes across a large radiation of phyla.</title>
        <authorList>
            <person name="Brown C.T."/>
            <person name="Hug L.A."/>
            <person name="Thomas B.C."/>
            <person name="Sharon I."/>
            <person name="Castelle C.J."/>
            <person name="Singh A."/>
            <person name="Wilkins M.J."/>
            <person name="Williams K.H."/>
            <person name="Banfield J.F."/>
        </authorList>
    </citation>
    <scope>NUCLEOTIDE SEQUENCE [LARGE SCALE GENOMIC DNA]</scope>
</reference>
<dbReference type="Proteomes" id="UP000034050">
    <property type="component" value="Unassembled WGS sequence"/>
</dbReference>
<evidence type="ECO:0000256" key="1">
    <source>
        <dbReference type="SAM" id="Phobius"/>
    </source>
</evidence>
<accession>A0A0G1FHX0</accession>
<keyword evidence="1" id="KW-0812">Transmembrane</keyword>